<keyword evidence="3 5" id="KW-0288">FMN</keyword>
<name>A0ABN2BFW2_9ACTN</name>
<feature type="binding site" evidence="5">
    <location>
        <begin position="204"/>
        <end position="206"/>
    </location>
    <ligand>
        <name>substrate</name>
    </ligand>
</feature>
<feature type="binding site" evidence="5">
    <location>
        <position position="140"/>
    </location>
    <ligand>
        <name>substrate</name>
    </ligand>
</feature>
<dbReference type="RefSeq" id="WP_141004380.1">
    <property type="nucleotide sequence ID" value="NZ_BAAAOR010000037.1"/>
</dbReference>
<evidence type="ECO:0000256" key="4">
    <source>
        <dbReference type="ARBA" id="ARBA00023002"/>
    </source>
</evidence>
<proteinExistence type="inferred from homology"/>
<dbReference type="InterPro" id="IPR019576">
    <property type="entry name" value="Pyridoxamine_oxidase_dimer_C"/>
</dbReference>
<comment type="function">
    <text evidence="5">Catalyzes the oxidation of either pyridoxine 5'-phosphate (PNP) or pyridoxamine 5'-phosphate (PMP) into pyridoxal 5'-phosphate (PLP).</text>
</comment>
<dbReference type="InterPro" id="IPR011576">
    <property type="entry name" value="Pyridox_Oxase_N"/>
</dbReference>
<keyword evidence="9" id="KW-1185">Reference proteome</keyword>
<feature type="binding site" evidence="5">
    <location>
        <begin position="153"/>
        <end position="154"/>
    </location>
    <ligand>
        <name>FMN</name>
        <dbReference type="ChEBI" id="CHEBI:58210"/>
    </ligand>
</feature>
<feature type="binding site" evidence="5">
    <location>
        <position position="95"/>
    </location>
    <ligand>
        <name>FMN</name>
        <dbReference type="ChEBI" id="CHEBI:58210"/>
    </ligand>
</feature>
<evidence type="ECO:0000256" key="3">
    <source>
        <dbReference type="ARBA" id="ARBA00022643"/>
    </source>
</evidence>
<dbReference type="InterPro" id="IPR000659">
    <property type="entry name" value="Pyridox_Oxase"/>
</dbReference>
<dbReference type="Pfam" id="PF10590">
    <property type="entry name" value="PNP_phzG_C"/>
    <property type="match status" value="1"/>
</dbReference>
<feature type="domain" description="Pyridoxine 5'-phosphate oxidase dimerisation C-terminal" evidence="7">
    <location>
        <begin position="185"/>
        <end position="225"/>
    </location>
</feature>
<keyword evidence="4 5" id="KW-0560">Oxidoreductase</keyword>
<dbReference type="NCBIfam" id="TIGR00558">
    <property type="entry name" value="pdxH"/>
    <property type="match status" value="1"/>
</dbReference>
<comment type="cofactor">
    <cofactor evidence="5">
        <name>FMN</name>
        <dbReference type="ChEBI" id="CHEBI:58210"/>
    </cofactor>
    <text evidence="5">Binds 1 FMN per subunit.</text>
</comment>
<feature type="binding site" evidence="5">
    <location>
        <position position="75"/>
    </location>
    <ligand>
        <name>substrate</name>
    </ligand>
</feature>
<feature type="domain" description="Pyridoxamine 5'-phosphate oxidase N-terminal" evidence="6">
    <location>
        <begin position="43"/>
        <end position="171"/>
    </location>
</feature>
<dbReference type="NCBIfam" id="NF004231">
    <property type="entry name" value="PRK05679.1"/>
    <property type="match status" value="1"/>
</dbReference>
<protein>
    <recommendedName>
        <fullName evidence="5">Pyridoxine/pyridoxamine 5'-phosphate oxidase</fullName>
        <ecNumber evidence="5">1.4.3.5</ecNumber>
    </recommendedName>
    <alternativeName>
        <fullName evidence="5">PNP/PMP oxidase</fullName>
        <shortName evidence="5">PNPOx</shortName>
    </alternativeName>
    <alternativeName>
        <fullName evidence="5">Pyridoxal 5'-phosphate synthase</fullName>
    </alternativeName>
</protein>
<feature type="binding site" evidence="5">
    <location>
        <position position="136"/>
    </location>
    <ligand>
        <name>substrate</name>
    </ligand>
</feature>
<dbReference type="PANTHER" id="PTHR10851">
    <property type="entry name" value="PYRIDOXINE-5-PHOSPHATE OXIDASE"/>
    <property type="match status" value="1"/>
</dbReference>
<dbReference type="Pfam" id="PF01243">
    <property type="entry name" value="PNPOx_N"/>
    <property type="match status" value="1"/>
</dbReference>
<evidence type="ECO:0000256" key="5">
    <source>
        <dbReference type="HAMAP-Rule" id="MF_01629"/>
    </source>
</evidence>
<dbReference type="PANTHER" id="PTHR10851:SF0">
    <property type="entry name" value="PYRIDOXINE-5'-PHOSPHATE OXIDASE"/>
    <property type="match status" value="1"/>
</dbReference>
<comment type="catalytic activity">
    <reaction evidence="5">
        <text>pyridoxamine 5'-phosphate + O2 + H2O = pyridoxal 5'-phosphate + H2O2 + NH4(+)</text>
        <dbReference type="Rhea" id="RHEA:15817"/>
        <dbReference type="ChEBI" id="CHEBI:15377"/>
        <dbReference type="ChEBI" id="CHEBI:15379"/>
        <dbReference type="ChEBI" id="CHEBI:16240"/>
        <dbReference type="ChEBI" id="CHEBI:28938"/>
        <dbReference type="ChEBI" id="CHEBI:58451"/>
        <dbReference type="ChEBI" id="CHEBI:597326"/>
        <dbReference type="EC" id="1.4.3.5"/>
    </reaction>
</comment>
<dbReference type="EC" id="1.4.3.5" evidence="5"/>
<comment type="pathway">
    <text evidence="5">Cofactor metabolism; pyridoxal 5'-phosphate salvage; pyridoxal 5'-phosphate from pyridoxamine 5'-phosphate: step 1/1.</text>
</comment>
<dbReference type="InterPro" id="IPR019740">
    <property type="entry name" value="Pyridox_Oxase_CS"/>
</dbReference>
<feature type="binding site" evidence="5">
    <location>
        <begin position="70"/>
        <end position="75"/>
    </location>
    <ligand>
        <name>FMN</name>
        <dbReference type="ChEBI" id="CHEBI:58210"/>
    </ligand>
</feature>
<sequence length="225" mass="24894">MADPTARPDPELLAALRREYGDAGLAEDDVDPDPWALWRRWFDEVAAAGVHEPNAMVVATVDPDGAPSARMVLLKGVAAERPDDGFTFFTNTGSRKGRALDREPRCALLFPWHPLERQVRVEGTAHPLAPEQVAAYFASRPRGAQVGAWASPQSAVVAGRAELDRRYREAEERFAGGDVPVPPAWGGYRVQPASFEFWQGRPGRMHDRLRYLRTSAGWEVARLAP</sequence>
<feature type="binding site" evidence="5">
    <location>
        <position position="208"/>
    </location>
    <ligand>
        <name>FMN</name>
        <dbReference type="ChEBI" id="CHEBI:58210"/>
    </ligand>
</feature>
<organism evidence="8 9">
    <name type="scientific">Nocardioides humi</name>
    <dbReference type="NCBI Taxonomy" id="449461"/>
    <lineage>
        <taxon>Bacteria</taxon>
        <taxon>Bacillati</taxon>
        <taxon>Actinomycetota</taxon>
        <taxon>Actinomycetes</taxon>
        <taxon>Propionibacteriales</taxon>
        <taxon>Nocardioidaceae</taxon>
        <taxon>Nocardioides</taxon>
    </lineage>
</organism>
<dbReference type="Gene3D" id="2.30.110.10">
    <property type="entry name" value="Electron Transport, Fmn-binding Protein, Chain A"/>
    <property type="match status" value="1"/>
</dbReference>
<comment type="caution">
    <text evidence="5">Lacks conserved residue(s) required for the propagation of feature annotation.</text>
</comment>
<feature type="binding site" evidence="5">
    <location>
        <position position="198"/>
    </location>
    <ligand>
        <name>FMN</name>
        <dbReference type="ChEBI" id="CHEBI:58210"/>
    </ligand>
</feature>
<comment type="subunit">
    <text evidence="5">Homodimer.</text>
</comment>
<keyword evidence="2 5" id="KW-0285">Flavoprotein</keyword>
<dbReference type="InterPro" id="IPR012349">
    <property type="entry name" value="Split_barrel_FMN-bd"/>
</dbReference>
<evidence type="ECO:0000259" key="6">
    <source>
        <dbReference type="Pfam" id="PF01243"/>
    </source>
</evidence>
<accession>A0ABN2BFW2</accession>
<evidence type="ECO:0000313" key="9">
    <source>
        <dbReference type="Proteomes" id="UP001500842"/>
    </source>
</evidence>
<feature type="binding site" evidence="5">
    <location>
        <position position="118"/>
    </location>
    <ligand>
        <name>FMN</name>
        <dbReference type="ChEBI" id="CHEBI:58210"/>
    </ligand>
</feature>
<evidence type="ECO:0000256" key="2">
    <source>
        <dbReference type="ARBA" id="ARBA00022630"/>
    </source>
</evidence>
<dbReference type="EMBL" id="BAAAOR010000037">
    <property type="protein sequence ID" value="GAA1539632.1"/>
    <property type="molecule type" value="Genomic_DNA"/>
</dbReference>
<feature type="binding site" evidence="5">
    <location>
        <position position="96"/>
    </location>
    <ligand>
        <name>FMN</name>
        <dbReference type="ChEBI" id="CHEBI:58210"/>
    </ligand>
</feature>
<comment type="similarity">
    <text evidence="1 5">Belongs to the pyridoxamine 5'-phosphate oxidase family.</text>
</comment>
<evidence type="ECO:0000313" key="8">
    <source>
        <dbReference type="EMBL" id="GAA1539632.1"/>
    </source>
</evidence>
<gene>
    <name evidence="5 8" type="primary">pdxH</name>
    <name evidence="8" type="ORF">GCM10009788_48070</name>
</gene>
<evidence type="ECO:0000256" key="1">
    <source>
        <dbReference type="ARBA" id="ARBA00007301"/>
    </source>
</evidence>
<dbReference type="PROSITE" id="PS01064">
    <property type="entry name" value="PYRIDOX_OXIDASE"/>
    <property type="match status" value="1"/>
</dbReference>
<comment type="pathway">
    <text evidence="5">Cofactor metabolism; pyridoxal 5'-phosphate salvage; pyridoxal 5'-phosphate from pyridoxine 5'-phosphate: step 1/1.</text>
</comment>
<comment type="caution">
    <text evidence="8">The sequence shown here is derived from an EMBL/GenBank/DDBJ whole genome shotgun (WGS) entry which is preliminary data.</text>
</comment>
<reference evidence="8 9" key="1">
    <citation type="journal article" date="2019" name="Int. J. Syst. Evol. Microbiol.">
        <title>The Global Catalogue of Microorganisms (GCM) 10K type strain sequencing project: providing services to taxonomists for standard genome sequencing and annotation.</title>
        <authorList>
            <consortium name="The Broad Institute Genomics Platform"/>
            <consortium name="The Broad Institute Genome Sequencing Center for Infectious Disease"/>
            <person name="Wu L."/>
            <person name="Ma J."/>
        </authorList>
    </citation>
    <scope>NUCLEOTIDE SEQUENCE [LARGE SCALE GENOMIC DNA]</scope>
    <source>
        <strain evidence="8 9">JCM 14942</strain>
    </source>
</reference>
<evidence type="ECO:0000259" key="7">
    <source>
        <dbReference type="Pfam" id="PF10590"/>
    </source>
</evidence>
<comment type="catalytic activity">
    <reaction evidence="5">
        <text>pyridoxine 5'-phosphate + O2 = pyridoxal 5'-phosphate + H2O2</text>
        <dbReference type="Rhea" id="RHEA:15149"/>
        <dbReference type="ChEBI" id="CHEBI:15379"/>
        <dbReference type="ChEBI" id="CHEBI:16240"/>
        <dbReference type="ChEBI" id="CHEBI:58589"/>
        <dbReference type="ChEBI" id="CHEBI:597326"/>
        <dbReference type="EC" id="1.4.3.5"/>
    </reaction>
</comment>
<dbReference type="SUPFAM" id="SSF50475">
    <property type="entry name" value="FMN-binding split barrel"/>
    <property type="match status" value="1"/>
</dbReference>
<feature type="binding site" evidence="5">
    <location>
        <begin position="89"/>
        <end position="90"/>
    </location>
    <ligand>
        <name>FMN</name>
        <dbReference type="ChEBI" id="CHEBI:58210"/>
    </ligand>
</feature>
<dbReference type="Proteomes" id="UP001500842">
    <property type="component" value="Unassembled WGS sequence"/>
</dbReference>
<dbReference type="HAMAP" id="MF_01629">
    <property type="entry name" value="PdxH"/>
    <property type="match status" value="1"/>
</dbReference>
<keyword evidence="5" id="KW-0664">Pyridoxine biosynthesis</keyword>
<dbReference type="PIRSF" id="PIRSF000190">
    <property type="entry name" value="Pyd_amn-ph_oxd"/>
    <property type="match status" value="1"/>
</dbReference>